<feature type="transmembrane region" description="Helical" evidence="7">
    <location>
        <begin position="323"/>
        <end position="349"/>
    </location>
</feature>
<evidence type="ECO:0000313" key="9">
    <source>
        <dbReference type="EMBL" id="RDB71401.1"/>
    </source>
</evidence>
<dbReference type="RefSeq" id="WP_114544908.1">
    <property type="nucleotide sequence ID" value="NZ_CALJMG010000192.1"/>
</dbReference>
<evidence type="ECO:0000259" key="8">
    <source>
        <dbReference type="Pfam" id="PF00482"/>
    </source>
</evidence>
<dbReference type="OrthoDB" id="1733538at2"/>
<dbReference type="Gene3D" id="1.20.81.30">
    <property type="entry name" value="Type II secretion system (T2SS), domain F"/>
    <property type="match status" value="2"/>
</dbReference>
<feature type="transmembrane region" description="Helical" evidence="7">
    <location>
        <begin position="113"/>
        <end position="139"/>
    </location>
</feature>
<reference evidence="12" key="2">
    <citation type="submission" date="2018-05" db="EMBL/GenBank/DDBJ databases">
        <title>Genome Sequencing of selected type strains of the family Eggerthellaceae.</title>
        <authorList>
            <person name="Danylec N."/>
            <person name="Stoll D.A."/>
            <person name="Doetsch A."/>
            <person name="Huch M."/>
        </authorList>
    </citation>
    <scope>NUCLEOTIDE SEQUENCE [LARGE SCALE GENOMIC DNA]</scope>
    <source>
        <strain evidence="12">DSM 16107</strain>
    </source>
</reference>
<evidence type="ECO:0000256" key="5">
    <source>
        <dbReference type="ARBA" id="ARBA00022989"/>
    </source>
</evidence>
<name>A0A3N0J422_9ACTN</name>
<dbReference type="PANTHER" id="PTHR30012:SF0">
    <property type="entry name" value="TYPE II SECRETION SYSTEM PROTEIN F-RELATED"/>
    <property type="match status" value="1"/>
</dbReference>
<keyword evidence="5 7" id="KW-1133">Transmembrane helix</keyword>
<evidence type="ECO:0000313" key="12">
    <source>
        <dbReference type="Proteomes" id="UP000270112"/>
    </source>
</evidence>
<comment type="subcellular location">
    <subcellularLocation>
        <location evidence="1">Cell membrane</location>
        <topology evidence="1">Multi-pass membrane protein</topology>
    </subcellularLocation>
</comment>
<dbReference type="EMBL" id="PPTT01000002">
    <property type="protein sequence ID" value="RDB71401.1"/>
    <property type="molecule type" value="Genomic_DNA"/>
</dbReference>
<organism evidence="10 12">
    <name type="scientific">Eggerthella sinensis</name>
    <dbReference type="NCBI Taxonomy" id="242230"/>
    <lineage>
        <taxon>Bacteria</taxon>
        <taxon>Bacillati</taxon>
        <taxon>Actinomycetota</taxon>
        <taxon>Coriobacteriia</taxon>
        <taxon>Eggerthellales</taxon>
        <taxon>Eggerthellaceae</taxon>
        <taxon>Eggerthella</taxon>
    </lineage>
</organism>
<dbReference type="PANTHER" id="PTHR30012">
    <property type="entry name" value="GENERAL SECRETION PATHWAY PROTEIN"/>
    <property type="match status" value="1"/>
</dbReference>
<evidence type="ECO:0000313" key="10">
    <source>
        <dbReference type="EMBL" id="RNM43392.1"/>
    </source>
</evidence>
<evidence type="ECO:0000256" key="3">
    <source>
        <dbReference type="ARBA" id="ARBA00022475"/>
    </source>
</evidence>
<dbReference type="InterPro" id="IPR003004">
    <property type="entry name" value="GspF/PilC"/>
</dbReference>
<keyword evidence="4 7" id="KW-0812">Transmembrane</keyword>
<dbReference type="GO" id="GO:0005886">
    <property type="term" value="C:plasma membrane"/>
    <property type="evidence" value="ECO:0007669"/>
    <property type="project" value="UniProtKB-SubCell"/>
</dbReference>
<keyword evidence="11" id="KW-1185">Reference proteome</keyword>
<feature type="domain" description="Type II secretion system protein GspF" evidence="8">
    <location>
        <begin position="216"/>
        <end position="341"/>
    </location>
</feature>
<comment type="similarity">
    <text evidence="2">Belongs to the GSP F family.</text>
</comment>
<evidence type="ECO:0000256" key="7">
    <source>
        <dbReference type="SAM" id="Phobius"/>
    </source>
</evidence>
<sequence length="350" mass="37524">MATKMLESSAVSAFCESVAVMHSAGIQMDEAVYLLGDNMEDAAFKRACDDVYKELITGKPLARAMQDSGCFPSHVVDMVGAGEHAGRLENVLWSLSKYYDEEDRLYAKIKNAIAYPAALLCVMSVILLFTVIVILPVFVDVYQGLSGDLTAGSFAYVNASIVIGWIALGVTLLCTLLVLVGVLASRTPNGRQRLVRLFEKMPLTRGPLRQMAISRFTAALATFVAAGVNTDIAMEKAVAMVDHAGLKSLLDQARDEMIDPTKGKSLAQAIFDNNVFEPMYARMLVVGTRSGSMETVLASLSDTFFDDSIARIDGLIDSVEPTLAAFLTVSVGATLIAVMLPLVGIMGSIG</sequence>
<evidence type="ECO:0000256" key="4">
    <source>
        <dbReference type="ARBA" id="ARBA00022692"/>
    </source>
</evidence>
<dbReference type="Proteomes" id="UP000253817">
    <property type="component" value="Unassembled WGS sequence"/>
</dbReference>
<comment type="caution">
    <text evidence="10">The sequence shown here is derived from an EMBL/GenBank/DDBJ whole genome shotgun (WGS) entry which is preliminary data.</text>
</comment>
<dbReference type="InterPro" id="IPR042094">
    <property type="entry name" value="T2SS_GspF_sf"/>
</dbReference>
<protein>
    <submittedName>
        <fullName evidence="10">Type II secretion system protein</fullName>
    </submittedName>
</protein>
<proteinExistence type="inferred from homology"/>
<accession>A0A3N0J422</accession>
<evidence type="ECO:0000256" key="6">
    <source>
        <dbReference type="ARBA" id="ARBA00023136"/>
    </source>
</evidence>
<evidence type="ECO:0000313" key="11">
    <source>
        <dbReference type="Proteomes" id="UP000253817"/>
    </source>
</evidence>
<evidence type="ECO:0000256" key="1">
    <source>
        <dbReference type="ARBA" id="ARBA00004651"/>
    </source>
</evidence>
<gene>
    <name evidence="9" type="ORF">C1876_01210</name>
    <name evidence="10" type="ORF">DMP09_00430</name>
</gene>
<dbReference type="Pfam" id="PF00482">
    <property type="entry name" value="T2SSF"/>
    <property type="match status" value="2"/>
</dbReference>
<reference evidence="10" key="3">
    <citation type="journal article" date="2019" name="Microbiol. Resour. Announc.">
        <title>Draft Genome Sequences of Type Strains of Gordonibacter faecihominis, Paraeggerthella hongkongensis, Parvibacter caecicola,Slackia equolifaciens, Slackia faecicanis, and Slackia isoflavoniconvertens.</title>
        <authorList>
            <person name="Danylec N."/>
            <person name="Stoll D.A."/>
            <person name="Dotsch A."/>
            <person name="Huch M."/>
        </authorList>
    </citation>
    <scope>NUCLEOTIDE SEQUENCE</scope>
    <source>
        <strain evidence="10">DSM 16107</strain>
    </source>
</reference>
<evidence type="ECO:0000256" key="2">
    <source>
        <dbReference type="ARBA" id="ARBA00005745"/>
    </source>
</evidence>
<keyword evidence="3" id="KW-1003">Cell membrane</keyword>
<dbReference type="AlphaFoldDB" id="A0A3N0J422"/>
<feature type="transmembrane region" description="Helical" evidence="7">
    <location>
        <begin position="159"/>
        <end position="184"/>
    </location>
</feature>
<dbReference type="EMBL" id="QICC01000001">
    <property type="protein sequence ID" value="RNM43392.1"/>
    <property type="molecule type" value="Genomic_DNA"/>
</dbReference>
<reference evidence="9 11" key="1">
    <citation type="journal article" date="2018" name="Elife">
        <title>Discovery and characterization of a prevalent human gut bacterial enzyme sufficient for the inactivation of a family of plant toxins.</title>
        <authorList>
            <person name="Koppel N."/>
            <person name="Bisanz J.E."/>
            <person name="Pandelia M.E."/>
            <person name="Turnbaugh P.J."/>
            <person name="Balskus E.P."/>
        </authorList>
    </citation>
    <scope>NUCLEOTIDE SEQUENCE [LARGE SCALE GENOMIC DNA]</scope>
    <source>
        <strain evidence="9 11">DSM 16107</strain>
    </source>
</reference>
<keyword evidence="6 7" id="KW-0472">Membrane</keyword>
<dbReference type="Proteomes" id="UP000270112">
    <property type="component" value="Unassembled WGS sequence"/>
</dbReference>
<feature type="domain" description="Type II secretion system protein GspF" evidence="8">
    <location>
        <begin position="14"/>
        <end position="136"/>
    </location>
</feature>
<dbReference type="InterPro" id="IPR018076">
    <property type="entry name" value="T2SS_GspF_dom"/>
</dbReference>